<evidence type="ECO:0000313" key="1">
    <source>
        <dbReference type="EMBL" id="MCW8336465.1"/>
    </source>
</evidence>
<protein>
    <submittedName>
        <fullName evidence="1">Uncharacterized protein</fullName>
    </submittedName>
</protein>
<organism evidence="1 2">
    <name type="scientific">Vibrio paucivorans</name>
    <dbReference type="NCBI Taxonomy" id="2829489"/>
    <lineage>
        <taxon>Bacteria</taxon>
        <taxon>Pseudomonadati</taxon>
        <taxon>Pseudomonadota</taxon>
        <taxon>Gammaproteobacteria</taxon>
        <taxon>Vibrionales</taxon>
        <taxon>Vibrionaceae</taxon>
        <taxon>Vibrio</taxon>
    </lineage>
</organism>
<dbReference type="RefSeq" id="WP_265689557.1">
    <property type="nucleotide sequence ID" value="NZ_JAKRRX010000251.1"/>
</dbReference>
<gene>
    <name evidence="1" type="ORF">MD483_21900</name>
</gene>
<dbReference type="EMBL" id="JAKRRX010000251">
    <property type="protein sequence ID" value="MCW8336465.1"/>
    <property type="molecule type" value="Genomic_DNA"/>
</dbReference>
<accession>A0A9X3CIV1</accession>
<dbReference type="Proteomes" id="UP001155586">
    <property type="component" value="Unassembled WGS sequence"/>
</dbReference>
<comment type="caution">
    <text evidence="1">The sequence shown here is derived from an EMBL/GenBank/DDBJ whole genome shotgun (WGS) entry which is preliminary data.</text>
</comment>
<evidence type="ECO:0000313" key="2">
    <source>
        <dbReference type="Proteomes" id="UP001155586"/>
    </source>
</evidence>
<proteinExistence type="predicted"/>
<dbReference type="AlphaFoldDB" id="A0A9X3CIV1"/>
<reference evidence="1" key="1">
    <citation type="submission" date="2022-02" db="EMBL/GenBank/DDBJ databases">
        <title>Vibrio sp. nov., a new bacterium isolated from Bohai sea, China.</title>
        <authorList>
            <person name="Yuan Y."/>
        </authorList>
    </citation>
    <scope>NUCLEOTIDE SEQUENCE</scope>
    <source>
        <strain evidence="1">DBSS07</strain>
    </source>
</reference>
<sequence length="52" mass="5837">MKLLVVAAIVILNGCTNLEEACEEPQADCTDFKWVCFPAEDYIEPVDCEEVE</sequence>
<keyword evidence="2" id="KW-1185">Reference proteome</keyword>
<name>A0A9X3CIV1_9VIBR</name>